<name>L0DG12_SINAD</name>
<sequence>MAKLVDVGSIGSYVESLSDPRHTRNRKHLMVDIAVICGCDGPTAIHR</sequence>
<dbReference type="STRING" id="886293.Sinac_4100"/>
<proteinExistence type="predicted"/>
<dbReference type="eggNOG" id="COG5433">
    <property type="taxonomic scope" value="Bacteria"/>
</dbReference>
<evidence type="ECO:0000313" key="1">
    <source>
        <dbReference type="EMBL" id="AGA28314.1"/>
    </source>
</evidence>
<protein>
    <submittedName>
        <fullName evidence="1">Uncharacterized protein</fullName>
    </submittedName>
</protein>
<reference evidence="1 2" key="1">
    <citation type="submission" date="2012-02" db="EMBL/GenBank/DDBJ databases">
        <title>Complete sequence of chromosome of Singulisphaera acidiphila DSM 18658.</title>
        <authorList>
            <consortium name="US DOE Joint Genome Institute (JGI-PGF)"/>
            <person name="Lucas S."/>
            <person name="Copeland A."/>
            <person name="Lapidus A."/>
            <person name="Glavina del Rio T."/>
            <person name="Dalin E."/>
            <person name="Tice H."/>
            <person name="Bruce D."/>
            <person name="Goodwin L."/>
            <person name="Pitluck S."/>
            <person name="Peters L."/>
            <person name="Ovchinnikova G."/>
            <person name="Chertkov O."/>
            <person name="Kyrpides N."/>
            <person name="Mavromatis K."/>
            <person name="Ivanova N."/>
            <person name="Brettin T."/>
            <person name="Detter J.C."/>
            <person name="Han C."/>
            <person name="Larimer F."/>
            <person name="Land M."/>
            <person name="Hauser L."/>
            <person name="Markowitz V."/>
            <person name="Cheng J.-F."/>
            <person name="Hugenholtz P."/>
            <person name="Woyke T."/>
            <person name="Wu D."/>
            <person name="Tindall B."/>
            <person name="Pomrenke H."/>
            <person name="Brambilla E."/>
            <person name="Klenk H.-P."/>
            <person name="Eisen J.A."/>
        </authorList>
    </citation>
    <scope>NUCLEOTIDE SEQUENCE [LARGE SCALE GENOMIC DNA]</scope>
    <source>
        <strain evidence="2">ATCC BAA-1392 / DSM 18658 / VKM B-2454 / MOB10</strain>
    </source>
</reference>
<evidence type="ECO:0000313" key="2">
    <source>
        <dbReference type="Proteomes" id="UP000010798"/>
    </source>
</evidence>
<keyword evidence="2" id="KW-1185">Reference proteome</keyword>
<dbReference type="HOGENOM" id="CLU_3173218_0_0_0"/>
<organism evidence="1 2">
    <name type="scientific">Singulisphaera acidiphila (strain ATCC BAA-1392 / DSM 18658 / VKM B-2454 / MOB10)</name>
    <dbReference type="NCBI Taxonomy" id="886293"/>
    <lineage>
        <taxon>Bacteria</taxon>
        <taxon>Pseudomonadati</taxon>
        <taxon>Planctomycetota</taxon>
        <taxon>Planctomycetia</taxon>
        <taxon>Isosphaerales</taxon>
        <taxon>Isosphaeraceae</taxon>
        <taxon>Singulisphaera</taxon>
    </lineage>
</organism>
<dbReference type="RefSeq" id="WP_015247443.1">
    <property type="nucleotide sequence ID" value="NC_019892.1"/>
</dbReference>
<accession>L0DG12</accession>
<dbReference type="Proteomes" id="UP000010798">
    <property type="component" value="Chromosome"/>
</dbReference>
<gene>
    <name evidence="1" type="ordered locus">Sinac_4100</name>
</gene>
<dbReference type="AlphaFoldDB" id="L0DG12"/>
<dbReference type="KEGG" id="saci:Sinac_4100"/>
<dbReference type="EMBL" id="CP003364">
    <property type="protein sequence ID" value="AGA28314.1"/>
    <property type="molecule type" value="Genomic_DNA"/>
</dbReference>